<protein>
    <submittedName>
        <fullName evidence="7">Predicted protein</fullName>
    </submittedName>
</protein>
<keyword evidence="3" id="KW-0274">FAD</keyword>
<feature type="region of interest" description="Disordered" evidence="5">
    <location>
        <begin position="237"/>
        <end position="257"/>
    </location>
</feature>
<evidence type="ECO:0000256" key="3">
    <source>
        <dbReference type="ARBA" id="ARBA00022827"/>
    </source>
</evidence>
<dbReference type="AlphaFoldDB" id="C1MW49"/>
<dbReference type="InterPro" id="IPR002938">
    <property type="entry name" value="FAD-bd"/>
</dbReference>
<comment type="cofactor">
    <cofactor evidence="1">
        <name>FAD</name>
        <dbReference type="ChEBI" id="CHEBI:57692"/>
    </cofactor>
</comment>
<feature type="region of interest" description="Disordered" evidence="5">
    <location>
        <begin position="510"/>
        <end position="535"/>
    </location>
</feature>
<dbReference type="OMA" id="EANPYAH"/>
<dbReference type="RefSeq" id="XP_003059861.1">
    <property type="nucleotide sequence ID" value="XM_003059815.1"/>
</dbReference>
<dbReference type="PANTHER" id="PTHR46496">
    <property type="match status" value="1"/>
</dbReference>
<dbReference type="Proteomes" id="UP000001876">
    <property type="component" value="Unassembled WGS sequence"/>
</dbReference>
<evidence type="ECO:0000256" key="5">
    <source>
        <dbReference type="SAM" id="MobiDB-lite"/>
    </source>
</evidence>
<dbReference type="Pfam" id="PF01494">
    <property type="entry name" value="FAD_binding_3"/>
    <property type="match status" value="2"/>
</dbReference>
<dbReference type="OrthoDB" id="531840at2759"/>
<evidence type="ECO:0000259" key="6">
    <source>
        <dbReference type="Pfam" id="PF01494"/>
    </source>
</evidence>
<dbReference type="InterPro" id="IPR036188">
    <property type="entry name" value="FAD/NAD-bd_sf"/>
</dbReference>
<reference evidence="7 8" key="1">
    <citation type="journal article" date="2009" name="Science">
        <title>Green evolution and dynamic adaptations revealed by genomes of the marine picoeukaryotes Micromonas.</title>
        <authorList>
            <person name="Worden A.Z."/>
            <person name="Lee J.H."/>
            <person name="Mock T."/>
            <person name="Rouze P."/>
            <person name="Simmons M.P."/>
            <person name="Aerts A.L."/>
            <person name="Allen A.E."/>
            <person name="Cuvelier M.L."/>
            <person name="Derelle E."/>
            <person name="Everett M.V."/>
            <person name="Foulon E."/>
            <person name="Grimwood J."/>
            <person name="Gundlach H."/>
            <person name="Henrissat B."/>
            <person name="Napoli C."/>
            <person name="McDonald S.M."/>
            <person name="Parker M.S."/>
            <person name="Rombauts S."/>
            <person name="Salamov A."/>
            <person name="Von Dassow P."/>
            <person name="Badger J.H."/>
            <person name="Coutinho P.M."/>
            <person name="Demir E."/>
            <person name="Dubchak I."/>
            <person name="Gentemann C."/>
            <person name="Eikrem W."/>
            <person name="Gready J.E."/>
            <person name="John U."/>
            <person name="Lanier W."/>
            <person name="Lindquist E.A."/>
            <person name="Lucas S."/>
            <person name="Mayer K.F."/>
            <person name="Moreau H."/>
            <person name="Not F."/>
            <person name="Otillar R."/>
            <person name="Panaud O."/>
            <person name="Pangilinan J."/>
            <person name="Paulsen I."/>
            <person name="Piegu B."/>
            <person name="Poliakov A."/>
            <person name="Robbens S."/>
            <person name="Schmutz J."/>
            <person name="Toulza E."/>
            <person name="Wyss T."/>
            <person name="Zelensky A."/>
            <person name="Zhou K."/>
            <person name="Armbrust E.V."/>
            <person name="Bhattacharya D."/>
            <person name="Goodenough U.W."/>
            <person name="Van de Peer Y."/>
            <person name="Grigoriev I.V."/>
        </authorList>
    </citation>
    <scope>NUCLEOTIDE SEQUENCE [LARGE SCALE GENOMIC DNA]</scope>
    <source>
        <strain evidence="7 8">CCMP1545</strain>
    </source>
</reference>
<dbReference type="eggNOG" id="KOG2614">
    <property type="taxonomic scope" value="Eukaryota"/>
</dbReference>
<dbReference type="PANTHER" id="PTHR46496:SF1">
    <property type="entry name" value="ZEAXANTHIN EPOXIDASE, CHLOROPLASTIC"/>
    <property type="match status" value="1"/>
</dbReference>
<dbReference type="STRING" id="564608.C1MW49"/>
<evidence type="ECO:0000256" key="2">
    <source>
        <dbReference type="ARBA" id="ARBA00022630"/>
    </source>
</evidence>
<feature type="region of interest" description="Disordered" evidence="5">
    <location>
        <begin position="1"/>
        <end position="37"/>
    </location>
</feature>
<dbReference type="GO" id="GO:0071949">
    <property type="term" value="F:FAD binding"/>
    <property type="evidence" value="ECO:0007669"/>
    <property type="project" value="InterPro"/>
</dbReference>
<organism evidence="8">
    <name type="scientific">Micromonas pusilla (strain CCMP1545)</name>
    <name type="common">Picoplanktonic green alga</name>
    <dbReference type="NCBI Taxonomy" id="564608"/>
    <lineage>
        <taxon>Eukaryota</taxon>
        <taxon>Viridiplantae</taxon>
        <taxon>Chlorophyta</taxon>
        <taxon>Mamiellophyceae</taxon>
        <taxon>Mamiellales</taxon>
        <taxon>Mamiellaceae</taxon>
        <taxon>Micromonas</taxon>
    </lineage>
</organism>
<keyword evidence="4" id="KW-0560">Oxidoreductase</keyword>
<accession>C1MW49</accession>
<keyword evidence="2" id="KW-0285">Flavoprotein</keyword>
<dbReference type="PRINTS" id="PR00420">
    <property type="entry name" value="RNGMNOXGNASE"/>
</dbReference>
<dbReference type="GeneID" id="9685300"/>
<dbReference type="GO" id="GO:0016491">
    <property type="term" value="F:oxidoreductase activity"/>
    <property type="evidence" value="ECO:0007669"/>
    <property type="project" value="UniProtKB-KW"/>
</dbReference>
<feature type="domain" description="FAD-binding" evidence="6">
    <location>
        <begin position="384"/>
        <end position="463"/>
    </location>
</feature>
<gene>
    <name evidence="7" type="ORF">MICPUCDRAFT_47757</name>
</gene>
<dbReference type="SUPFAM" id="SSF51905">
    <property type="entry name" value="FAD/NAD(P)-binding domain"/>
    <property type="match status" value="1"/>
</dbReference>
<evidence type="ECO:0000313" key="8">
    <source>
        <dbReference type="Proteomes" id="UP000001876"/>
    </source>
</evidence>
<proteinExistence type="predicted"/>
<evidence type="ECO:0000256" key="1">
    <source>
        <dbReference type="ARBA" id="ARBA00001974"/>
    </source>
</evidence>
<keyword evidence="8" id="KW-1185">Reference proteome</keyword>
<name>C1MW49_MICPC</name>
<dbReference type="Gene3D" id="3.50.50.60">
    <property type="entry name" value="FAD/NAD(P)-binding domain"/>
    <property type="match status" value="1"/>
</dbReference>
<feature type="compositionally biased region" description="Low complexity" evidence="5">
    <location>
        <begin position="248"/>
        <end position="257"/>
    </location>
</feature>
<sequence length="535" mass="55820">MAMASSATSASRVRAAAARAPSTRTARGRATARATRGVAVRATTPSTPIESCDVAVVGAGPGGLATAIALQRAGVDVVVFEQRERIRPAGVAVFIWPHGLRNLRAICAETTTEVINAGATIDTIAIEQLTPTTSASETLVRIDVAGWSERVNLPPQIGITWARLTNALRGGLRDGTVRLGHALEGMTMTTDADGEEGDVVLTFAPPRSGGDAPPPVRVRGCVVGADGRNSKVRELTFGGGASEERDAASATSSPATTSAPEANVYYALSPNPPPGAGGAGAFNELRFVLCDGSGISLLDVGRGNLDLAEDGSAGDAAADAAPPAGQLMFGTTRFSERARAFETPEQRLAHLETLFRGTTPLLERAVSSTAPGAVVQTTLFDRPAAAKWSRGRVTLLGDASHCMYPSLGLGISTAFGDAVELSRCLLGGGGDGGGDALCEMTFADVERRLQTYERRRIPVAWALQTGSRLMHEVLAATSERPASDARGTVDVSGAFFKAWQGALWLFGDRPEEKTAKAKEQEQEKKKATEDVSPRS</sequence>
<evidence type="ECO:0000256" key="4">
    <source>
        <dbReference type="ARBA" id="ARBA00023002"/>
    </source>
</evidence>
<feature type="domain" description="FAD-binding" evidence="6">
    <location>
        <begin position="52"/>
        <end position="235"/>
    </location>
</feature>
<dbReference type="EMBL" id="GG663741">
    <property type="protein sequence ID" value="EEH55813.1"/>
    <property type="molecule type" value="Genomic_DNA"/>
</dbReference>
<evidence type="ECO:0000313" key="7">
    <source>
        <dbReference type="EMBL" id="EEH55813.1"/>
    </source>
</evidence>
<dbReference type="KEGG" id="mpp:MICPUCDRAFT_47757"/>